<sequence>MKDSYVLHKCILAGSGNNSIWNHPEIVASLYDRFYPYWDPTSHMNDMTGIFSDYPSSPLMETLKQQPHMLYFIKEYFLNEDIYDPITIGENKCILMTFFIKINNLFRRLYLVKNKSEFVELFTKIHNDIILFSRETIPNGRVREDGSILREEFWEYSFIFSDIMITLIDHSFNTWLRTKYGILSIIQKHANNRWGPIDEGAILDEIEKMMLS</sequence>
<gene>
    <name evidence="1" type="ORF">ACD_71C00218G0011</name>
</gene>
<organism evidence="1">
    <name type="scientific">uncultured bacterium</name>
    <name type="common">gcode 4</name>
    <dbReference type="NCBI Taxonomy" id="1234023"/>
    <lineage>
        <taxon>Bacteria</taxon>
        <taxon>environmental samples</taxon>
    </lineage>
</organism>
<protein>
    <submittedName>
        <fullName evidence="1">Uncharacterized protein</fullName>
    </submittedName>
</protein>
<reference evidence="1" key="1">
    <citation type="journal article" date="2012" name="Science">
        <title>Fermentation, hydrogen, and sulfur metabolism in multiple uncultivated bacterial phyla.</title>
        <authorList>
            <person name="Wrighton K.C."/>
            <person name="Thomas B.C."/>
            <person name="Sharon I."/>
            <person name="Miller C.S."/>
            <person name="Castelle C.J."/>
            <person name="VerBerkmoes N.C."/>
            <person name="Wilkins M.J."/>
            <person name="Hettich R.L."/>
            <person name="Lipton M.S."/>
            <person name="Williams K.H."/>
            <person name="Long P.E."/>
            <person name="Banfield J.F."/>
        </authorList>
    </citation>
    <scope>NUCLEOTIDE SEQUENCE [LARGE SCALE GENOMIC DNA]</scope>
</reference>
<comment type="caution">
    <text evidence="1">The sequence shown here is derived from an EMBL/GenBank/DDBJ whole genome shotgun (WGS) entry which is preliminary data.</text>
</comment>
<accession>K1Z4M7</accession>
<evidence type="ECO:0000313" key="1">
    <source>
        <dbReference type="EMBL" id="EKD44186.1"/>
    </source>
</evidence>
<dbReference type="AlphaFoldDB" id="K1Z4M7"/>
<name>K1Z4M7_9BACT</name>
<proteinExistence type="predicted"/>
<dbReference type="EMBL" id="AMFJ01028949">
    <property type="protein sequence ID" value="EKD44186.1"/>
    <property type="molecule type" value="Genomic_DNA"/>
</dbReference>